<proteinExistence type="predicted"/>
<protein>
    <submittedName>
        <fullName evidence="1">Uncharacterized protein</fullName>
    </submittedName>
</protein>
<gene>
    <name evidence="1" type="ORF">MNBD_ALPHA07-2095</name>
</gene>
<name>A0A3B0RVS3_9ZZZZ</name>
<reference evidence="1" key="1">
    <citation type="submission" date="2018-06" db="EMBL/GenBank/DDBJ databases">
        <authorList>
            <person name="Zhirakovskaya E."/>
        </authorList>
    </citation>
    <scope>NUCLEOTIDE SEQUENCE</scope>
</reference>
<accession>A0A3B0RVS3</accession>
<sequence>MPKPRLSPHLPKAAGRWSIFMRRRRLSPSSGSDVVTVDVTGSGTTVIRGRETQLEITLGRGESTWYTSGGKLLICPQTIAIQGKITLSGGGRVQSIPFSRNNWPAGKPPGVLFDYTCDASTITVINEERDILGRLER</sequence>
<evidence type="ECO:0000313" key="1">
    <source>
        <dbReference type="EMBL" id="VAV97580.1"/>
    </source>
</evidence>
<dbReference type="EMBL" id="UOEG01000165">
    <property type="protein sequence ID" value="VAV97580.1"/>
    <property type="molecule type" value="Genomic_DNA"/>
</dbReference>
<dbReference type="AlphaFoldDB" id="A0A3B0RVS3"/>
<organism evidence="1">
    <name type="scientific">hydrothermal vent metagenome</name>
    <dbReference type="NCBI Taxonomy" id="652676"/>
    <lineage>
        <taxon>unclassified sequences</taxon>
        <taxon>metagenomes</taxon>
        <taxon>ecological metagenomes</taxon>
    </lineage>
</organism>